<evidence type="ECO:0000313" key="1">
    <source>
        <dbReference type="EMBL" id="HIQ69643.1"/>
    </source>
</evidence>
<proteinExistence type="predicted"/>
<reference evidence="1" key="1">
    <citation type="submission" date="2020-10" db="EMBL/GenBank/DDBJ databases">
        <authorList>
            <person name="Gilroy R."/>
        </authorList>
    </citation>
    <scope>NUCLEOTIDE SEQUENCE</scope>
    <source>
        <strain evidence="1">ChiSjej2B20-13462</strain>
    </source>
</reference>
<gene>
    <name evidence="1" type="ORF">IAA67_04845</name>
</gene>
<reference evidence="1" key="2">
    <citation type="journal article" date="2021" name="PeerJ">
        <title>Extensive microbial diversity within the chicken gut microbiome revealed by metagenomics and culture.</title>
        <authorList>
            <person name="Gilroy R."/>
            <person name="Ravi A."/>
            <person name="Getino M."/>
            <person name="Pursley I."/>
            <person name="Horton D.L."/>
            <person name="Alikhan N.F."/>
            <person name="Baker D."/>
            <person name="Gharbi K."/>
            <person name="Hall N."/>
            <person name="Watson M."/>
            <person name="Adriaenssens E.M."/>
            <person name="Foster-Nyarko E."/>
            <person name="Jarju S."/>
            <person name="Secka A."/>
            <person name="Antonio M."/>
            <person name="Oren A."/>
            <person name="Chaudhuri R.R."/>
            <person name="La Ragione R."/>
            <person name="Hildebrand F."/>
            <person name="Pallen M.J."/>
        </authorList>
    </citation>
    <scope>NUCLEOTIDE SEQUENCE</scope>
    <source>
        <strain evidence="1">ChiSjej2B20-13462</strain>
    </source>
</reference>
<protein>
    <submittedName>
        <fullName evidence="1">Uncharacterized protein</fullName>
    </submittedName>
</protein>
<dbReference type="AlphaFoldDB" id="A0A9D0Z846"/>
<evidence type="ECO:0000313" key="2">
    <source>
        <dbReference type="Proteomes" id="UP000886874"/>
    </source>
</evidence>
<dbReference type="Proteomes" id="UP000886874">
    <property type="component" value="Unassembled WGS sequence"/>
</dbReference>
<dbReference type="EMBL" id="DVFN01000070">
    <property type="protein sequence ID" value="HIQ69643.1"/>
    <property type="molecule type" value="Genomic_DNA"/>
</dbReference>
<organism evidence="1 2">
    <name type="scientific">Candidatus Avoscillospira stercorigallinarum</name>
    <dbReference type="NCBI Taxonomy" id="2840708"/>
    <lineage>
        <taxon>Bacteria</taxon>
        <taxon>Bacillati</taxon>
        <taxon>Bacillota</taxon>
        <taxon>Clostridia</taxon>
        <taxon>Eubacteriales</taxon>
        <taxon>Oscillospiraceae</taxon>
        <taxon>Oscillospiraceae incertae sedis</taxon>
        <taxon>Candidatus Avoscillospira</taxon>
    </lineage>
</organism>
<sequence length="239" mass="27039">MSEANMTLWERYLRYFSEVCAGTRPLPPGLTSQAEDEMAKVVELQTQVLAMGIPAFAAACAAQDGETIPQAELDGFDLQAVLQSLEEKPAEPVKTEIRNIYEVFLDSVCLEESLLAYLIDLLRRDDRAGFKKLSQVAARTHLDMDDFRVWLGNKELLGDEEEQLCVRVMDQCLTRLMDEGRAEVAAALLSGDEKTFLAFRAEAPELLHLPAATYQWFCKNYLDRYYPVRFMIRANGVTL</sequence>
<accession>A0A9D0Z846</accession>
<name>A0A9D0Z846_9FIRM</name>
<comment type="caution">
    <text evidence="1">The sequence shown here is derived from an EMBL/GenBank/DDBJ whole genome shotgun (WGS) entry which is preliminary data.</text>
</comment>